<organism evidence="2 3">
    <name type="scientific">Gonium pectorale</name>
    <name type="common">Green alga</name>
    <dbReference type="NCBI Taxonomy" id="33097"/>
    <lineage>
        <taxon>Eukaryota</taxon>
        <taxon>Viridiplantae</taxon>
        <taxon>Chlorophyta</taxon>
        <taxon>core chlorophytes</taxon>
        <taxon>Chlorophyceae</taxon>
        <taxon>CS clade</taxon>
        <taxon>Chlamydomonadales</taxon>
        <taxon>Volvocaceae</taxon>
        <taxon>Gonium</taxon>
    </lineage>
</organism>
<evidence type="ECO:0000313" key="3">
    <source>
        <dbReference type="Proteomes" id="UP000075714"/>
    </source>
</evidence>
<feature type="compositionally biased region" description="Low complexity" evidence="1">
    <location>
        <begin position="52"/>
        <end position="64"/>
    </location>
</feature>
<protein>
    <submittedName>
        <fullName evidence="2">Uncharacterized protein</fullName>
    </submittedName>
</protein>
<feature type="compositionally biased region" description="Polar residues" evidence="1">
    <location>
        <begin position="13"/>
        <end position="23"/>
    </location>
</feature>
<dbReference type="AlphaFoldDB" id="A0A150GBJ2"/>
<reference evidence="3" key="1">
    <citation type="journal article" date="2016" name="Nat. Commun.">
        <title>The Gonium pectorale genome demonstrates co-option of cell cycle regulation during the evolution of multicellularity.</title>
        <authorList>
            <person name="Hanschen E.R."/>
            <person name="Marriage T.N."/>
            <person name="Ferris P.J."/>
            <person name="Hamaji T."/>
            <person name="Toyoda A."/>
            <person name="Fujiyama A."/>
            <person name="Neme R."/>
            <person name="Noguchi H."/>
            <person name="Minakuchi Y."/>
            <person name="Suzuki M."/>
            <person name="Kawai-Toyooka H."/>
            <person name="Smith D.R."/>
            <person name="Sparks H."/>
            <person name="Anderson J."/>
            <person name="Bakaric R."/>
            <person name="Luria V."/>
            <person name="Karger A."/>
            <person name="Kirschner M.W."/>
            <person name="Durand P.M."/>
            <person name="Michod R.E."/>
            <person name="Nozaki H."/>
            <person name="Olson B.J."/>
        </authorList>
    </citation>
    <scope>NUCLEOTIDE SEQUENCE [LARGE SCALE GENOMIC DNA]</scope>
    <source>
        <strain evidence="3">NIES-2863</strain>
    </source>
</reference>
<comment type="caution">
    <text evidence="2">The sequence shown here is derived from an EMBL/GenBank/DDBJ whole genome shotgun (WGS) entry which is preliminary data.</text>
</comment>
<accession>A0A150GBJ2</accession>
<keyword evidence="3" id="KW-1185">Reference proteome</keyword>
<evidence type="ECO:0000256" key="1">
    <source>
        <dbReference type="SAM" id="MobiDB-lite"/>
    </source>
</evidence>
<evidence type="ECO:0000313" key="2">
    <source>
        <dbReference type="EMBL" id="KXZ47216.1"/>
    </source>
</evidence>
<feature type="region of interest" description="Disordered" evidence="1">
    <location>
        <begin position="237"/>
        <end position="282"/>
    </location>
</feature>
<proteinExistence type="predicted"/>
<gene>
    <name evidence="2" type="ORF">GPECTOR_37g222</name>
</gene>
<feature type="region of interest" description="Disordered" evidence="1">
    <location>
        <begin position="1"/>
        <end position="113"/>
    </location>
</feature>
<dbReference type="Proteomes" id="UP000075714">
    <property type="component" value="Unassembled WGS sequence"/>
</dbReference>
<dbReference type="EMBL" id="LSYV01000038">
    <property type="protein sequence ID" value="KXZ47216.1"/>
    <property type="molecule type" value="Genomic_DNA"/>
</dbReference>
<sequence>MSASRLAGEGCAYNSSVGLNSGGFSDWSAGSSRGSGGSDVRGGGGGGDESGGSEATRPAAPAPAGVLAPHQEASAATGSGQDPESGVNPRDRRIVDPASASAGGGGGAAADGLSAAGGARYEGRAAFFDCRVRNARWQKLSGGGFSEGSTVMAAAAAATAVGAPAPGRGAAAGDGGGGDGDGVSSSKLHELLSLGRALAQRLAWVQDIKATVLRTESEILSEMDNVRQSLAALLQDGRGEGQREHKPQEAGEGPPRADLQRRRLPSTGPAPPPPPAAEAMTGPPVAAVAAAAAAAVAQRSGAAAACDRPPSQRAD</sequence>
<feature type="compositionally biased region" description="Gly residues" evidence="1">
    <location>
        <begin position="33"/>
        <end position="50"/>
    </location>
</feature>
<feature type="compositionally biased region" description="Basic and acidic residues" evidence="1">
    <location>
        <begin position="237"/>
        <end position="249"/>
    </location>
</feature>
<name>A0A150GBJ2_GONPE</name>